<dbReference type="AlphaFoldDB" id="A0AA36A109"/>
<dbReference type="EMBL" id="OX465085">
    <property type="protein sequence ID" value="CAI9301472.1"/>
    <property type="molecule type" value="Genomic_DNA"/>
</dbReference>
<evidence type="ECO:0000313" key="2">
    <source>
        <dbReference type="EMBL" id="CAI9301472.1"/>
    </source>
</evidence>
<organism evidence="2 3">
    <name type="scientific">Lactuca saligna</name>
    <name type="common">Willowleaf lettuce</name>
    <dbReference type="NCBI Taxonomy" id="75948"/>
    <lineage>
        <taxon>Eukaryota</taxon>
        <taxon>Viridiplantae</taxon>
        <taxon>Streptophyta</taxon>
        <taxon>Embryophyta</taxon>
        <taxon>Tracheophyta</taxon>
        <taxon>Spermatophyta</taxon>
        <taxon>Magnoliopsida</taxon>
        <taxon>eudicotyledons</taxon>
        <taxon>Gunneridae</taxon>
        <taxon>Pentapetalae</taxon>
        <taxon>asterids</taxon>
        <taxon>campanulids</taxon>
        <taxon>Asterales</taxon>
        <taxon>Asteraceae</taxon>
        <taxon>Cichorioideae</taxon>
        <taxon>Cichorieae</taxon>
        <taxon>Lactucinae</taxon>
        <taxon>Lactuca</taxon>
    </lineage>
</organism>
<accession>A0AA36A109</accession>
<evidence type="ECO:0008006" key="4">
    <source>
        <dbReference type="Google" id="ProtNLM"/>
    </source>
</evidence>
<feature type="transmembrane region" description="Helical" evidence="1">
    <location>
        <begin position="81"/>
        <end position="101"/>
    </location>
</feature>
<gene>
    <name evidence="2" type="ORF">LSALG_LOCUS40020</name>
</gene>
<proteinExistence type="predicted"/>
<name>A0AA36A109_LACSI</name>
<protein>
    <recommendedName>
        <fullName evidence="4">Transmembrane protein</fullName>
    </recommendedName>
</protein>
<evidence type="ECO:0000313" key="3">
    <source>
        <dbReference type="Proteomes" id="UP001177003"/>
    </source>
</evidence>
<reference evidence="2" key="1">
    <citation type="submission" date="2023-04" db="EMBL/GenBank/DDBJ databases">
        <authorList>
            <person name="Vijverberg K."/>
            <person name="Xiong W."/>
            <person name="Schranz E."/>
        </authorList>
    </citation>
    <scope>NUCLEOTIDE SEQUENCE</scope>
</reference>
<evidence type="ECO:0000256" key="1">
    <source>
        <dbReference type="SAM" id="Phobius"/>
    </source>
</evidence>
<sequence>MEVVGGEWCWGMEIVAGGEIKKDFGCVLKRMVESNDGGRRMVVVDGDDGRQMVVVNVVGSRWILMVNDGGICWEFLRGWHLFSSALSLFCKWSFQLIIITLSRRHPIGIMENYMNWVQGMASAAALLLLIGFLCCCLIAKPRPHGDLRTSTGACSCDGFV</sequence>
<keyword evidence="1" id="KW-1133">Transmembrane helix</keyword>
<keyword evidence="1" id="KW-0812">Transmembrane</keyword>
<dbReference type="Proteomes" id="UP001177003">
    <property type="component" value="Chromosome 9"/>
</dbReference>
<feature type="transmembrane region" description="Helical" evidence="1">
    <location>
        <begin position="121"/>
        <end position="139"/>
    </location>
</feature>
<keyword evidence="3" id="KW-1185">Reference proteome</keyword>
<keyword evidence="1" id="KW-0472">Membrane</keyword>